<dbReference type="SUPFAM" id="SSF51735">
    <property type="entry name" value="NAD(P)-binding Rossmann-fold domains"/>
    <property type="match status" value="1"/>
</dbReference>
<comment type="similarity">
    <text evidence="4">Belongs to the LDH/MDH superfamily. MDH type 3 family.</text>
</comment>
<keyword evidence="2 4" id="KW-0560">Oxidoreductase</keyword>
<keyword evidence="1 4" id="KW-0816">Tricarboxylic acid cycle</keyword>
<dbReference type="STRING" id="1325564.NSJP_0411"/>
<dbReference type="HAMAP" id="MF_00487">
    <property type="entry name" value="Malate_dehydrog_3"/>
    <property type="match status" value="1"/>
</dbReference>
<dbReference type="CDD" id="cd01339">
    <property type="entry name" value="LDH-like_MDH"/>
    <property type="match status" value="1"/>
</dbReference>
<comment type="function">
    <text evidence="4">Catalyzes the reversible oxidation of malate to oxaloacetate.</text>
</comment>
<feature type="binding site" evidence="4 6">
    <location>
        <position position="149"/>
    </location>
    <ligand>
        <name>substrate</name>
    </ligand>
</feature>
<dbReference type="FunFam" id="3.90.110.10:FF:000004">
    <property type="entry name" value="Malate dehydrogenase"/>
    <property type="match status" value="1"/>
</dbReference>
<dbReference type="InterPro" id="IPR001557">
    <property type="entry name" value="L-lactate/malate_DH"/>
</dbReference>
<dbReference type="Gene3D" id="3.40.50.720">
    <property type="entry name" value="NAD(P)-binding Rossmann-like Domain"/>
    <property type="match status" value="1"/>
</dbReference>
<dbReference type="Pfam" id="PF00056">
    <property type="entry name" value="Ldh_1_N"/>
    <property type="match status" value="1"/>
</dbReference>
<dbReference type="InterPro" id="IPR011275">
    <property type="entry name" value="Malate_DH_type3"/>
</dbReference>
<evidence type="ECO:0000256" key="3">
    <source>
        <dbReference type="ARBA" id="ARBA00023027"/>
    </source>
</evidence>
<dbReference type="NCBIfam" id="NF004863">
    <property type="entry name" value="PRK06223.1"/>
    <property type="match status" value="1"/>
</dbReference>
<dbReference type="PANTHER" id="PTHR43128">
    <property type="entry name" value="L-2-HYDROXYCARBOXYLATE DEHYDROGENASE (NAD(P)(+))"/>
    <property type="match status" value="1"/>
</dbReference>
<dbReference type="PANTHER" id="PTHR43128:SF16">
    <property type="entry name" value="L-LACTATE DEHYDROGENASE"/>
    <property type="match status" value="1"/>
</dbReference>
<evidence type="ECO:0000259" key="9">
    <source>
        <dbReference type="Pfam" id="PF02866"/>
    </source>
</evidence>
<reference evidence="10 11" key="1">
    <citation type="submission" date="2017-03" db="EMBL/GenBank/DDBJ databases">
        <authorList>
            <person name="Afonso C.L."/>
            <person name="Miller P.J."/>
            <person name="Scott M.A."/>
            <person name="Spackman E."/>
            <person name="Goraichik I."/>
            <person name="Dimitrov K.M."/>
            <person name="Suarez D.L."/>
            <person name="Swayne D.E."/>
        </authorList>
    </citation>
    <scope>NUCLEOTIDE SEQUENCE [LARGE SCALE GENOMIC DNA]</scope>
    <source>
        <strain evidence="10">Genome sequencing of Nitrospira japonica strain NJ11</strain>
    </source>
</reference>
<dbReference type="AlphaFoldDB" id="A0A1W1I167"/>
<dbReference type="GO" id="GO:0004459">
    <property type="term" value="F:L-lactate dehydrogenase (NAD+) activity"/>
    <property type="evidence" value="ECO:0007669"/>
    <property type="project" value="TreeGrafter"/>
</dbReference>
<evidence type="ECO:0000313" key="10">
    <source>
        <dbReference type="EMBL" id="SLM46583.1"/>
    </source>
</evidence>
<dbReference type="GO" id="GO:0006089">
    <property type="term" value="P:lactate metabolic process"/>
    <property type="evidence" value="ECO:0007669"/>
    <property type="project" value="TreeGrafter"/>
</dbReference>
<accession>A0A1W1I167</accession>
<dbReference type="Pfam" id="PF02866">
    <property type="entry name" value="Ldh_1_C"/>
    <property type="match status" value="1"/>
</dbReference>
<evidence type="ECO:0000256" key="4">
    <source>
        <dbReference type="HAMAP-Rule" id="MF_00487"/>
    </source>
</evidence>
<feature type="binding site" evidence="4 7">
    <location>
        <position position="62"/>
    </location>
    <ligand>
        <name>NAD(+)</name>
        <dbReference type="ChEBI" id="CHEBI:57540"/>
    </ligand>
</feature>
<dbReference type="KEGG" id="nja:NSJP_0411"/>
<feature type="domain" description="Lactate/malate dehydrogenase C-terminal" evidence="9">
    <location>
        <begin position="176"/>
        <end position="329"/>
    </location>
</feature>
<keyword evidence="3 4" id="KW-0520">NAD</keyword>
<name>A0A1W1I167_9BACT</name>
<evidence type="ECO:0000256" key="6">
    <source>
        <dbReference type="PIRSR" id="PIRSR000102-2"/>
    </source>
</evidence>
<dbReference type="InterPro" id="IPR022383">
    <property type="entry name" value="Lactate/malate_DH_C"/>
</dbReference>
<dbReference type="Gene3D" id="3.90.110.10">
    <property type="entry name" value="Lactate dehydrogenase/glycoside hydrolase, family 4, C-terminal"/>
    <property type="match status" value="1"/>
</dbReference>
<feature type="binding site" evidence="4 6">
    <location>
        <position position="117"/>
    </location>
    <ligand>
        <name>substrate</name>
    </ligand>
</feature>
<dbReference type="PIRSF" id="PIRSF000102">
    <property type="entry name" value="Lac_mal_DH"/>
    <property type="match status" value="1"/>
</dbReference>
<sequence>MSRFNAGGIQPHACSGFGIQESGLIGGDMGRPKITVVGAGNVGGTTAQRLAEKDAYDVVLVDIIEGVPQGKALDISQAGPVCGYSTRVVGTNGYDETAGSSVAVITSGMPRKPGMSRDELLTTNARIVKSVVTELVSRSPGIILILVTNPLDAMVHVALQVSGLPKSRIIGMAGVLDSARMRTFIATELKVPGPEVEAMVLGGHGDTMVPLPRYTTVKGRPVSELLPKERLDAIVKRTRDGGAEIVGLLKTGSAFYAPSASAVDMVEAIHRDQKRVLPCAVLCDGEYGLKNVVVGVPVKIGRGGAEQVVEYELTAEERSALSASAAAVRELCTVVDRLMA</sequence>
<evidence type="ECO:0000256" key="5">
    <source>
        <dbReference type="PIRSR" id="PIRSR000102-1"/>
    </source>
</evidence>
<dbReference type="NCBIfam" id="TIGR01763">
    <property type="entry name" value="MalateDH_bact"/>
    <property type="match status" value="1"/>
</dbReference>
<keyword evidence="11" id="KW-1185">Reference proteome</keyword>
<feature type="binding site" evidence="4 7">
    <location>
        <position position="124"/>
    </location>
    <ligand>
        <name>NAD(+)</name>
        <dbReference type="ChEBI" id="CHEBI:57540"/>
    </ligand>
</feature>
<evidence type="ECO:0000256" key="7">
    <source>
        <dbReference type="PIRSR" id="PIRSR000102-3"/>
    </source>
</evidence>
<feature type="binding site" evidence="4 6">
    <location>
        <position position="111"/>
    </location>
    <ligand>
        <name>substrate</name>
    </ligand>
</feature>
<feature type="binding site" evidence="4 7">
    <location>
        <begin position="38"/>
        <end position="43"/>
    </location>
    <ligand>
        <name>NAD(+)</name>
        <dbReference type="ChEBI" id="CHEBI:57540"/>
    </ligand>
</feature>
<evidence type="ECO:0000256" key="2">
    <source>
        <dbReference type="ARBA" id="ARBA00023002"/>
    </source>
</evidence>
<protein>
    <recommendedName>
        <fullName evidence="4">Malate dehydrogenase</fullName>
        <ecNumber evidence="4">1.1.1.37</ecNumber>
    </recommendedName>
</protein>
<dbReference type="GO" id="GO:0006099">
    <property type="term" value="P:tricarboxylic acid cycle"/>
    <property type="evidence" value="ECO:0007669"/>
    <property type="project" value="UniProtKB-UniRule"/>
</dbReference>
<dbReference type="InterPro" id="IPR036291">
    <property type="entry name" value="NAD(P)-bd_dom_sf"/>
</dbReference>
<organism evidence="10 11">
    <name type="scientific">Nitrospira japonica</name>
    <dbReference type="NCBI Taxonomy" id="1325564"/>
    <lineage>
        <taxon>Bacteria</taxon>
        <taxon>Pseudomonadati</taxon>
        <taxon>Nitrospirota</taxon>
        <taxon>Nitrospiria</taxon>
        <taxon>Nitrospirales</taxon>
        <taxon>Nitrospiraceae</taxon>
        <taxon>Nitrospira</taxon>
    </lineage>
</organism>
<dbReference type="InterPro" id="IPR001236">
    <property type="entry name" value="Lactate/malate_DH_N"/>
</dbReference>
<comment type="catalytic activity">
    <reaction evidence="4">
        <text>(S)-malate + NAD(+) = oxaloacetate + NADH + H(+)</text>
        <dbReference type="Rhea" id="RHEA:21432"/>
        <dbReference type="ChEBI" id="CHEBI:15378"/>
        <dbReference type="ChEBI" id="CHEBI:15589"/>
        <dbReference type="ChEBI" id="CHEBI:16452"/>
        <dbReference type="ChEBI" id="CHEBI:57540"/>
        <dbReference type="ChEBI" id="CHEBI:57945"/>
        <dbReference type="EC" id="1.1.1.37"/>
    </reaction>
</comment>
<evidence type="ECO:0000259" key="8">
    <source>
        <dbReference type="Pfam" id="PF00056"/>
    </source>
</evidence>
<dbReference type="EC" id="1.1.1.37" evidence="4"/>
<evidence type="ECO:0000313" key="11">
    <source>
        <dbReference type="Proteomes" id="UP000192042"/>
    </source>
</evidence>
<feature type="binding site" evidence="4 7">
    <location>
        <begin position="147"/>
        <end position="149"/>
    </location>
    <ligand>
        <name>NAD(+)</name>
        <dbReference type="ChEBI" id="CHEBI:57540"/>
    </ligand>
</feature>
<dbReference type="Proteomes" id="UP000192042">
    <property type="component" value="Chromosome I"/>
</dbReference>
<dbReference type="GO" id="GO:0030060">
    <property type="term" value="F:L-malate dehydrogenase (NAD+) activity"/>
    <property type="evidence" value="ECO:0007669"/>
    <property type="project" value="UniProtKB-UniRule"/>
</dbReference>
<feature type="active site" description="Proton acceptor" evidence="4 5">
    <location>
        <position position="204"/>
    </location>
</feature>
<dbReference type="SUPFAM" id="SSF56327">
    <property type="entry name" value="LDH C-terminal domain-like"/>
    <property type="match status" value="1"/>
</dbReference>
<evidence type="ECO:0000256" key="1">
    <source>
        <dbReference type="ARBA" id="ARBA00022532"/>
    </source>
</evidence>
<dbReference type="FunFam" id="3.40.50.720:FF:000018">
    <property type="entry name" value="Malate dehydrogenase"/>
    <property type="match status" value="1"/>
</dbReference>
<proteinExistence type="inferred from homology"/>
<feature type="binding site" evidence="4 6">
    <location>
        <position position="180"/>
    </location>
    <ligand>
        <name>substrate</name>
    </ligand>
</feature>
<dbReference type="EMBL" id="LT828648">
    <property type="protein sequence ID" value="SLM46583.1"/>
    <property type="molecule type" value="Genomic_DNA"/>
</dbReference>
<dbReference type="InterPro" id="IPR015955">
    <property type="entry name" value="Lactate_DH/Glyco_Ohase_4_C"/>
</dbReference>
<dbReference type="PRINTS" id="PR00086">
    <property type="entry name" value="LLDHDRGNASE"/>
</dbReference>
<gene>
    <name evidence="4 10" type="primary">mdh</name>
    <name evidence="10" type="ORF">NSJP_0411</name>
</gene>
<feature type="domain" description="Lactate/malate dehydrogenase N-terminal" evidence="8">
    <location>
        <begin position="33"/>
        <end position="171"/>
    </location>
</feature>